<dbReference type="CDD" id="cd00055">
    <property type="entry name" value="EGF_Lam"/>
    <property type="match status" value="1"/>
</dbReference>
<evidence type="ECO:0000313" key="14">
    <source>
        <dbReference type="Proteomes" id="UP000018936"/>
    </source>
</evidence>
<dbReference type="PROSITE" id="PS50027">
    <property type="entry name" value="EGF_LAM_2"/>
    <property type="match status" value="1"/>
</dbReference>
<dbReference type="PROSITE" id="PS51115">
    <property type="entry name" value="LAMININ_IVA"/>
    <property type="match status" value="1"/>
</dbReference>
<dbReference type="Pfam" id="PF24973">
    <property type="entry name" value="EGF_LMN_ATRN"/>
    <property type="match status" value="1"/>
</dbReference>
<dbReference type="Pfam" id="PF00052">
    <property type="entry name" value="Laminin_B"/>
    <property type="match status" value="1"/>
</dbReference>
<evidence type="ECO:0000256" key="1">
    <source>
        <dbReference type="ARBA" id="ARBA00004302"/>
    </source>
</evidence>
<evidence type="ECO:0000256" key="5">
    <source>
        <dbReference type="ARBA" id="ARBA00022737"/>
    </source>
</evidence>
<keyword evidence="14" id="KW-1185">Reference proteome</keyword>
<evidence type="ECO:0000256" key="7">
    <source>
        <dbReference type="ARBA" id="ARBA00023157"/>
    </source>
</evidence>
<dbReference type="FunFam" id="2.10.25.10:FF:000106">
    <property type="entry name" value="Heparan sulfate proteoglycan 2"/>
    <property type="match status" value="1"/>
</dbReference>
<dbReference type="EMBL" id="AZIM01005704">
    <property type="protein sequence ID" value="ETE59278.1"/>
    <property type="molecule type" value="Genomic_DNA"/>
</dbReference>
<dbReference type="GO" id="GO:0009887">
    <property type="term" value="P:animal organ morphogenesis"/>
    <property type="evidence" value="ECO:0007669"/>
    <property type="project" value="TreeGrafter"/>
</dbReference>
<keyword evidence="6" id="KW-0084">Basement membrane</keyword>
<keyword evidence="5" id="KW-0677">Repeat</keyword>
<dbReference type="AlphaFoldDB" id="V8NCA3"/>
<dbReference type="OrthoDB" id="10055367at2759"/>
<keyword evidence="4" id="KW-0732">Signal</keyword>
<dbReference type="InterPro" id="IPR050440">
    <property type="entry name" value="Laminin/Netrin_ECM"/>
</dbReference>
<dbReference type="InterPro" id="IPR002049">
    <property type="entry name" value="LE_dom"/>
</dbReference>
<proteinExistence type="predicted"/>
<evidence type="ECO:0000259" key="11">
    <source>
        <dbReference type="PROSITE" id="PS50027"/>
    </source>
</evidence>
<dbReference type="PROSITE" id="PS01248">
    <property type="entry name" value="EGF_LAM_1"/>
    <property type="match status" value="1"/>
</dbReference>
<evidence type="ECO:0000256" key="3">
    <source>
        <dbReference type="ARBA" id="ARBA00022530"/>
    </source>
</evidence>
<evidence type="ECO:0000259" key="12">
    <source>
        <dbReference type="PROSITE" id="PS51115"/>
    </source>
</evidence>
<dbReference type="InterPro" id="IPR056863">
    <property type="entry name" value="LMN_ATRN_NET-like_EGF"/>
</dbReference>
<dbReference type="Pfam" id="PF00053">
    <property type="entry name" value="EGF_laminin"/>
    <property type="match status" value="1"/>
</dbReference>
<dbReference type="GO" id="GO:0005604">
    <property type="term" value="C:basement membrane"/>
    <property type="evidence" value="ECO:0007669"/>
    <property type="project" value="UniProtKB-SubCell"/>
</dbReference>
<sequence length="247" mass="27404">MHIDRSAQEFQLVDLSRRFLMHDSFWTLPKHNQRSPLSLQVDSYGGSLQYTVRYHLSRGQSEPVRKPDVILVGNGQKLLYRLPAHPEPFGSWQKESGASVSREELLLALQSLEAIMIQTMYDNRMATVGLSNIVMDTTTTEVTSLGVAHHVEECRCPVGYSGLSCEQCEPHFKRVPGGSYLGICSGCSCHGHSTSCDPFSGYCLNCQHNTEGPRCDKCKLGFFGDATQATPAACRPCPCPYTEAPRR</sequence>
<evidence type="ECO:0000256" key="8">
    <source>
        <dbReference type="ARBA" id="ARBA00023180"/>
    </source>
</evidence>
<accession>V8NCA3</accession>
<comment type="caution">
    <text evidence="13">The sequence shown here is derived from an EMBL/GenBank/DDBJ whole genome shotgun (WGS) entry which is preliminary data.</text>
</comment>
<feature type="domain" description="Laminin IV type A" evidence="12">
    <location>
        <begin position="1"/>
        <end position="153"/>
    </location>
</feature>
<dbReference type="GO" id="GO:0009888">
    <property type="term" value="P:tissue development"/>
    <property type="evidence" value="ECO:0007669"/>
    <property type="project" value="TreeGrafter"/>
</dbReference>
<dbReference type="SMART" id="SM00180">
    <property type="entry name" value="EGF_Lam"/>
    <property type="match status" value="1"/>
</dbReference>
<dbReference type="PANTHER" id="PTHR10574:SF444">
    <property type="entry name" value="BASEMENT MEMBRANE-SPECIFIC HEPARAN SULFATE PROTEOGLYCAN CORE PROTEIN"/>
    <property type="match status" value="1"/>
</dbReference>
<feature type="disulfide bond" evidence="10">
    <location>
        <begin position="206"/>
        <end position="215"/>
    </location>
</feature>
<keyword evidence="2" id="KW-0964">Secreted</keyword>
<keyword evidence="7 10" id="KW-1015">Disulfide bond</keyword>
<evidence type="ECO:0000256" key="6">
    <source>
        <dbReference type="ARBA" id="ARBA00022869"/>
    </source>
</evidence>
<evidence type="ECO:0000256" key="4">
    <source>
        <dbReference type="ARBA" id="ARBA00022729"/>
    </source>
</evidence>
<dbReference type="SMART" id="SM00281">
    <property type="entry name" value="LamB"/>
    <property type="match status" value="1"/>
</dbReference>
<name>V8NCA3_OPHHA</name>
<keyword evidence="3" id="KW-0272">Extracellular matrix</keyword>
<dbReference type="SUPFAM" id="SSF57196">
    <property type="entry name" value="EGF/Laminin"/>
    <property type="match status" value="1"/>
</dbReference>
<keyword evidence="8" id="KW-0325">Glycoprotein</keyword>
<comment type="caution">
    <text evidence="10">Lacks conserved residue(s) required for the propagation of feature annotation.</text>
</comment>
<evidence type="ECO:0000313" key="13">
    <source>
        <dbReference type="EMBL" id="ETE59278.1"/>
    </source>
</evidence>
<evidence type="ECO:0000256" key="10">
    <source>
        <dbReference type="PROSITE-ProRule" id="PRU00460"/>
    </source>
</evidence>
<dbReference type="InterPro" id="IPR000034">
    <property type="entry name" value="Laminin_IV"/>
</dbReference>
<organism evidence="13 14">
    <name type="scientific">Ophiophagus hannah</name>
    <name type="common">King cobra</name>
    <name type="synonym">Naja hannah</name>
    <dbReference type="NCBI Taxonomy" id="8665"/>
    <lineage>
        <taxon>Eukaryota</taxon>
        <taxon>Metazoa</taxon>
        <taxon>Chordata</taxon>
        <taxon>Craniata</taxon>
        <taxon>Vertebrata</taxon>
        <taxon>Euteleostomi</taxon>
        <taxon>Lepidosauria</taxon>
        <taxon>Squamata</taxon>
        <taxon>Bifurcata</taxon>
        <taxon>Unidentata</taxon>
        <taxon>Episquamata</taxon>
        <taxon>Toxicofera</taxon>
        <taxon>Serpentes</taxon>
        <taxon>Colubroidea</taxon>
        <taxon>Elapidae</taxon>
        <taxon>Elapinae</taxon>
        <taxon>Ophiophagus</taxon>
    </lineage>
</organism>
<dbReference type="Proteomes" id="UP000018936">
    <property type="component" value="Unassembled WGS sequence"/>
</dbReference>
<evidence type="ECO:0000256" key="2">
    <source>
        <dbReference type="ARBA" id="ARBA00022525"/>
    </source>
</evidence>
<comment type="subcellular location">
    <subcellularLocation>
        <location evidence="1">Secreted</location>
        <location evidence="1">Extracellular space</location>
        <location evidence="1">Extracellular matrix</location>
        <location evidence="1">Basement membrane</location>
    </subcellularLocation>
</comment>
<gene>
    <name evidence="13" type="primary">Hspg2</name>
    <name evidence="13" type="ORF">L345_14987</name>
</gene>
<dbReference type="Gene3D" id="2.10.25.10">
    <property type="entry name" value="Laminin"/>
    <property type="match status" value="1"/>
</dbReference>
<feature type="non-terminal residue" evidence="13">
    <location>
        <position position="1"/>
    </location>
</feature>
<feature type="domain" description="Laminin EGF-like" evidence="11">
    <location>
        <begin position="187"/>
        <end position="236"/>
    </location>
</feature>
<dbReference type="PANTHER" id="PTHR10574">
    <property type="entry name" value="NETRIN/LAMININ-RELATED"/>
    <property type="match status" value="1"/>
</dbReference>
<reference evidence="13 14" key="1">
    <citation type="journal article" date="2013" name="Proc. Natl. Acad. Sci. U.S.A.">
        <title>The king cobra genome reveals dynamic gene evolution and adaptation in the snake venom system.</title>
        <authorList>
            <person name="Vonk F.J."/>
            <person name="Casewell N.R."/>
            <person name="Henkel C.V."/>
            <person name="Heimberg A.M."/>
            <person name="Jansen H.J."/>
            <person name="McCleary R.J."/>
            <person name="Kerkkamp H.M."/>
            <person name="Vos R.A."/>
            <person name="Guerreiro I."/>
            <person name="Calvete J.J."/>
            <person name="Wuster W."/>
            <person name="Woods A.E."/>
            <person name="Logan J.M."/>
            <person name="Harrison R.A."/>
            <person name="Castoe T.A."/>
            <person name="de Koning A.P."/>
            <person name="Pollock D.D."/>
            <person name="Yandell M."/>
            <person name="Calderon D."/>
            <person name="Renjifo C."/>
            <person name="Currier R.B."/>
            <person name="Salgado D."/>
            <person name="Pla D."/>
            <person name="Sanz L."/>
            <person name="Hyder A.S."/>
            <person name="Ribeiro J.M."/>
            <person name="Arntzen J.W."/>
            <person name="van den Thillart G.E."/>
            <person name="Boetzer M."/>
            <person name="Pirovano W."/>
            <person name="Dirks R.P."/>
            <person name="Spaink H.P."/>
            <person name="Duboule D."/>
            <person name="McGlinn E."/>
            <person name="Kini R.M."/>
            <person name="Richardson M.K."/>
        </authorList>
    </citation>
    <scope>NUCLEOTIDE SEQUENCE</scope>
    <source>
        <tissue evidence="13">Blood</tissue>
    </source>
</reference>
<keyword evidence="9 10" id="KW-0424">Laminin EGF-like domain</keyword>
<evidence type="ECO:0000256" key="9">
    <source>
        <dbReference type="ARBA" id="ARBA00023292"/>
    </source>
</evidence>
<protein>
    <submittedName>
        <fullName evidence="13">Basement membrane-specific heparan sulfate proteoglycan core protein</fullName>
    </submittedName>
</protein>